<dbReference type="Proteomes" id="UP000177130">
    <property type="component" value="Unassembled WGS sequence"/>
</dbReference>
<accession>A0A1G2MEY6</accession>
<proteinExistence type="predicted"/>
<name>A0A1G2MEY6_9BACT</name>
<feature type="compositionally biased region" description="Basic and acidic residues" evidence="1">
    <location>
        <begin position="36"/>
        <end position="47"/>
    </location>
</feature>
<dbReference type="AlphaFoldDB" id="A0A1G2MEY6"/>
<protein>
    <submittedName>
        <fullName evidence="2">Uncharacterized protein</fullName>
    </submittedName>
</protein>
<evidence type="ECO:0000313" key="2">
    <source>
        <dbReference type="EMBL" id="OHA22264.1"/>
    </source>
</evidence>
<feature type="region of interest" description="Disordered" evidence="1">
    <location>
        <begin position="32"/>
        <end position="52"/>
    </location>
</feature>
<reference evidence="2 3" key="1">
    <citation type="journal article" date="2016" name="Nat. Commun.">
        <title>Thousands of microbial genomes shed light on interconnected biogeochemical processes in an aquifer system.</title>
        <authorList>
            <person name="Anantharaman K."/>
            <person name="Brown C.T."/>
            <person name="Hug L.A."/>
            <person name="Sharon I."/>
            <person name="Castelle C.J."/>
            <person name="Probst A.J."/>
            <person name="Thomas B.C."/>
            <person name="Singh A."/>
            <person name="Wilkins M.J."/>
            <person name="Karaoz U."/>
            <person name="Brodie E.L."/>
            <person name="Williams K.H."/>
            <person name="Hubbard S.S."/>
            <person name="Banfield J.F."/>
        </authorList>
    </citation>
    <scope>NUCLEOTIDE SEQUENCE [LARGE SCALE GENOMIC DNA]</scope>
</reference>
<gene>
    <name evidence="2" type="ORF">A3C72_04190</name>
</gene>
<dbReference type="EMBL" id="MHRK01000056">
    <property type="protein sequence ID" value="OHA22264.1"/>
    <property type="molecule type" value="Genomic_DNA"/>
</dbReference>
<evidence type="ECO:0000313" key="3">
    <source>
        <dbReference type="Proteomes" id="UP000177130"/>
    </source>
</evidence>
<evidence type="ECO:0000256" key="1">
    <source>
        <dbReference type="SAM" id="MobiDB-lite"/>
    </source>
</evidence>
<organism evidence="2 3">
    <name type="scientific">Candidatus Taylorbacteria bacterium RIFCSPHIGHO2_02_FULL_43_32b</name>
    <dbReference type="NCBI Taxonomy" id="1802306"/>
    <lineage>
        <taxon>Bacteria</taxon>
        <taxon>Candidatus Tayloriibacteriota</taxon>
    </lineage>
</organism>
<sequence>MLRLAKRLLALRVGIDQRSYVSLAKETGELVPRPRRVTDEPRAEGDKATAGPTTGAMKILTAFRAVLLFSAPVKNMPRMARSLGIERHSQKISAESFASP</sequence>
<comment type="caution">
    <text evidence="2">The sequence shown here is derived from an EMBL/GenBank/DDBJ whole genome shotgun (WGS) entry which is preliminary data.</text>
</comment>